<evidence type="ECO:0000256" key="2">
    <source>
        <dbReference type="ARBA" id="ARBA00022473"/>
    </source>
</evidence>
<feature type="domain" description="Myb-like" evidence="9">
    <location>
        <begin position="62"/>
        <end position="112"/>
    </location>
</feature>
<evidence type="ECO:0000256" key="6">
    <source>
        <dbReference type="ARBA" id="ARBA00023163"/>
    </source>
</evidence>
<comment type="caution">
    <text evidence="11">The sequence shown here is derived from an EMBL/GenBank/DDBJ whole genome shotgun (WGS) entry which is preliminary data.</text>
</comment>
<dbReference type="GO" id="GO:0009555">
    <property type="term" value="P:pollen development"/>
    <property type="evidence" value="ECO:0007669"/>
    <property type="project" value="UniProtKB-ARBA"/>
</dbReference>
<sequence>MGRPPCCDKSNVKKGPWTPEEDAKILAHVASHGIGNWTLVPQKAGLNRCGKSCRLRWTNYLRPDLKHDSFTPEEEEHIVNLHKAIGSRWSLIAKRLPGRTDNDVKNHWNTKLRKKLTKMGIDPITHKPLPQVLSEYGNISGLPNTRNQFVSLNNFIINNNVSMSQSEQSSVYKETQQFQDFPFMTNNQAWDTMAYLQVTNQETIQRHFFNEVSSSSTSSSSSSCQASHHQMIPSSPSDFLVEDPLLSEKDCEFQGIEKSRSNFASENGNDSNEVKHENEADATCKYGSETQKFSEATTSAGENSFIDTILHRENQMQLEFPQLLDDYYV</sequence>
<evidence type="ECO:0000256" key="1">
    <source>
        <dbReference type="ARBA" id="ARBA00004123"/>
    </source>
</evidence>
<keyword evidence="6" id="KW-0804">Transcription</keyword>
<name>A0AA88U0P4_9ASTE</name>
<evidence type="ECO:0000256" key="5">
    <source>
        <dbReference type="ARBA" id="ARBA00023125"/>
    </source>
</evidence>
<dbReference type="Gene3D" id="1.10.10.60">
    <property type="entry name" value="Homeodomain-like"/>
    <property type="match status" value="2"/>
</dbReference>
<comment type="subcellular location">
    <subcellularLocation>
        <location evidence="1">Nucleus</location>
    </subcellularLocation>
</comment>
<feature type="compositionally biased region" description="Polar residues" evidence="8">
    <location>
        <begin position="224"/>
        <end position="237"/>
    </location>
</feature>
<dbReference type="PANTHER" id="PTHR47994:SF5">
    <property type="entry name" value="F14D16.11-RELATED"/>
    <property type="match status" value="1"/>
</dbReference>
<feature type="region of interest" description="Disordered" evidence="8">
    <location>
        <begin position="219"/>
        <end position="238"/>
    </location>
</feature>
<evidence type="ECO:0000259" key="10">
    <source>
        <dbReference type="PROSITE" id="PS51294"/>
    </source>
</evidence>
<feature type="domain" description="Myb-like" evidence="9">
    <location>
        <begin position="9"/>
        <end position="61"/>
    </location>
</feature>
<dbReference type="FunFam" id="1.10.10.60:FF:000204">
    <property type="entry name" value="transcription factor MYB80"/>
    <property type="match status" value="1"/>
</dbReference>
<keyword evidence="7" id="KW-0539">Nucleus</keyword>
<keyword evidence="5" id="KW-0238">DNA-binding</keyword>
<keyword evidence="4" id="KW-0805">Transcription regulation</keyword>
<dbReference type="InterPro" id="IPR009057">
    <property type="entry name" value="Homeodomain-like_sf"/>
</dbReference>
<keyword evidence="2" id="KW-0217">Developmental protein</keyword>
<organism evidence="11 12">
    <name type="scientific">Escallonia rubra</name>
    <dbReference type="NCBI Taxonomy" id="112253"/>
    <lineage>
        <taxon>Eukaryota</taxon>
        <taxon>Viridiplantae</taxon>
        <taxon>Streptophyta</taxon>
        <taxon>Embryophyta</taxon>
        <taxon>Tracheophyta</taxon>
        <taxon>Spermatophyta</taxon>
        <taxon>Magnoliopsida</taxon>
        <taxon>eudicotyledons</taxon>
        <taxon>Gunneridae</taxon>
        <taxon>Pentapetalae</taxon>
        <taxon>asterids</taxon>
        <taxon>campanulids</taxon>
        <taxon>Escalloniales</taxon>
        <taxon>Escalloniaceae</taxon>
        <taxon>Escallonia</taxon>
    </lineage>
</organism>
<dbReference type="GO" id="GO:0003677">
    <property type="term" value="F:DNA binding"/>
    <property type="evidence" value="ECO:0007669"/>
    <property type="project" value="UniProtKB-KW"/>
</dbReference>
<dbReference type="FunFam" id="1.10.10.60:FF:000015">
    <property type="entry name" value="Transcription factor RAX3"/>
    <property type="match status" value="1"/>
</dbReference>
<evidence type="ECO:0000259" key="9">
    <source>
        <dbReference type="PROSITE" id="PS50090"/>
    </source>
</evidence>
<dbReference type="Pfam" id="PF00249">
    <property type="entry name" value="Myb_DNA-binding"/>
    <property type="match status" value="2"/>
</dbReference>
<dbReference type="PANTHER" id="PTHR47994">
    <property type="entry name" value="F14D16.11-RELATED"/>
    <property type="match status" value="1"/>
</dbReference>
<dbReference type="GO" id="GO:0048658">
    <property type="term" value="P:anther wall tapetum development"/>
    <property type="evidence" value="ECO:0007669"/>
    <property type="project" value="UniProtKB-ARBA"/>
</dbReference>
<dbReference type="PROSITE" id="PS50090">
    <property type="entry name" value="MYB_LIKE"/>
    <property type="match status" value="2"/>
</dbReference>
<feature type="domain" description="HTH myb-type" evidence="10">
    <location>
        <begin position="9"/>
        <end position="65"/>
    </location>
</feature>
<dbReference type="CDD" id="cd00167">
    <property type="entry name" value="SANT"/>
    <property type="match status" value="2"/>
</dbReference>
<evidence type="ECO:0000256" key="8">
    <source>
        <dbReference type="SAM" id="MobiDB-lite"/>
    </source>
</evidence>
<gene>
    <name evidence="11" type="ORF">RJ640_002144</name>
</gene>
<dbReference type="SUPFAM" id="SSF46689">
    <property type="entry name" value="Homeodomain-like"/>
    <property type="match status" value="1"/>
</dbReference>
<proteinExistence type="predicted"/>
<dbReference type="InterPro" id="IPR017930">
    <property type="entry name" value="Myb_dom"/>
</dbReference>
<dbReference type="SMART" id="SM00717">
    <property type="entry name" value="SANT"/>
    <property type="match status" value="2"/>
</dbReference>
<evidence type="ECO:0000256" key="3">
    <source>
        <dbReference type="ARBA" id="ARBA00022737"/>
    </source>
</evidence>
<evidence type="ECO:0000256" key="7">
    <source>
        <dbReference type="ARBA" id="ARBA00023242"/>
    </source>
</evidence>
<dbReference type="InterPro" id="IPR001005">
    <property type="entry name" value="SANT/Myb"/>
</dbReference>
<reference evidence="11" key="1">
    <citation type="submission" date="2022-12" db="EMBL/GenBank/DDBJ databases">
        <title>Draft genome assemblies for two species of Escallonia (Escalloniales).</title>
        <authorList>
            <person name="Chanderbali A."/>
            <person name="Dervinis C."/>
            <person name="Anghel I."/>
            <person name="Soltis D."/>
            <person name="Soltis P."/>
            <person name="Zapata F."/>
        </authorList>
    </citation>
    <scope>NUCLEOTIDE SEQUENCE</scope>
    <source>
        <strain evidence="11">UCBG92.1500</strain>
        <tissue evidence="11">Leaf</tissue>
    </source>
</reference>
<accession>A0AA88U0P4</accession>
<dbReference type="InterPro" id="IPR015495">
    <property type="entry name" value="Myb_TF_plants"/>
</dbReference>
<evidence type="ECO:0000313" key="12">
    <source>
        <dbReference type="Proteomes" id="UP001187471"/>
    </source>
</evidence>
<evidence type="ECO:0000313" key="11">
    <source>
        <dbReference type="EMBL" id="KAK2966959.1"/>
    </source>
</evidence>
<dbReference type="PROSITE" id="PS51294">
    <property type="entry name" value="HTH_MYB"/>
    <property type="match status" value="2"/>
</dbReference>
<keyword evidence="3" id="KW-0677">Repeat</keyword>
<feature type="region of interest" description="Disordered" evidence="8">
    <location>
        <begin position="260"/>
        <end position="279"/>
    </location>
</feature>
<dbReference type="GO" id="GO:0005634">
    <property type="term" value="C:nucleus"/>
    <property type="evidence" value="ECO:0007669"/>
    <property type="project" value="UniProtKB-SubCell"/>
</dbReference>
<evidence type="ECO:0000256" key="4">
    <source>
        <dbReference type="ARBA" id="ARBA00023015"/>
    </source>
</evidence>
<feature type="domain" description="HTH myb-type" evidence="10">
    <location>
        <begin position="66"/>
        <end position="116"/>
    </location>
</feature>
<keyword evidence="12" id="KW-1185">Reference proteome</keyword>
<dbReference type="Proteomes" id="UP001187471">
    <property type="component" value="Unassembled WGS sequence"/>
</dbReference>
<dbReference type="AlphaFoldDB" id="A0AA88U0P4"/>
<protein>
    <submittedName>
        <fullName evidence="11">Uncharacterized protein</fullName>
    </submittedName>
</protein>
<dbReference type="EMBL" id="JAVXUO010003076">
    <property type="protein sequence ID" value="KAK2966959.1"/>
    <property type="molecule type" value="Genomic_DNA"/>
</dbReference>
<feature type="compositionally biased region" description="Polar residues" evidence="8">
    <location>
        <begin position="261"/>
        <end position="271"/>
    </location>
</feature>